<name>A0AA96WQZ6_LEPBY</name>
<dbReference type="NCBIfam" id="NF007797">
    <property type="entry name" value="PRK10502.1"/>
    <property type="match status" value="1"/>
</dbReference>
<dbReference type="SUPFAM" id="SSF51161">
    <property type="entry name" value="Trimeric LpxA-like enzymes"/>
    <property type="match status" value="1"/>
</dbReference>
<evidence type="ECO:0000313" key="3">
    <source>
        <dbReference type="EMBL" id="WNZ44012.1"/>
    </source>
</evidence>
<reference evidence="3" key="1">
    <citation type="journal article" date="2023" name="Plants (Basel)">
        <title>Genomic Analysis of Leptolyngbya boryana CZ1 Reveals Efficient Carbon Fixation Modules.</title>
        <authorList>
            <person name="Bai X."/>
            <person name="Wang H."/>
            <person name="Cheng W."/>
            <person name="Wang J."/>
            <person name="Ma M."/>
            <person name="Hu H."/>
            <person name="Song Z."/>
            <person name="Ma H."/>
            <person name="Fan Y."/>
            <person name="Du C."/>
            <person name="Xu J."/>
        </authorList>
    </citation>
    <scope>NUCLEOTIDE SEQUENCE</scope>
    <source>
        <strain evidence="3">CZ1</strain>
    </source>
</reference>
<keyword evidence="2" id="KW-0808">Transferase</keyword>
<sequence length="195" mass="21540">MSKSGVQLCHYQTHDYVPGAPFWKQVLWFFLGDGLVRTRWLPISSLKVWILRLFGATIGQGVRIKPGVRIKFPWRLTIGNYCWIGESAWLDNVAPIVLEDHVCISQGSYLCTGNHDWSDPNFQLKLGEIYLESGSWIAAQAVVAPGVRIGNGSILTLGSVATQSLAPMTIYAGNPAIAIKPRVIKEQSVSSIEPF</sequence>
<dbReference type="GO" id="GO:0005829">
    <property type="term" value="C:cytosol"/>
    <property type="evidence" value="ECO:0007669"/>
    <property type="project" value="TreeGrafter"/>
</dbReference>
<dbReference type="CDD" id="cd05825">
    <property type="entry name" value="LbH_wcaF_like"/>
    <property type="match status" value="1"/>
</dbReference>
<accession>A0AA96WQZ6</accession>
<dbReference type="GO" id="GO:0043886">
    <property type="term" value="F:structural constituent of carboxysome shell"/>
    <property type="evidence" value="ECO:0007669"/>
    <property type="project" value="UniProtKB-ARBA"/>
</dbReference>
<gene>
    <name evidence="3" type="ORF">Q2T42_19450</name>
</gene>
<protein>
    <submittedName>
        <fullName evidence="3">WcaF family extracellular polysaccharide biosynthesis acetyltransferase</fullName>
    </submittedName>
</protein>
<dbReference type="AlphaFoldDB" id="A0AA96WQZ6"/>
<evidence type="ECO:0000256" key="2">
    <source>
        <dbReference type="ARBA" id="ARBA00022679"/>
    </source>
</evidence>
<dbReference type="InterPro" id="IPR011004">
    <property type="entry name" value="Trimer_LpxA-like_sf"/>
</dbReference>
<dbReference type="PANTHER" id="PTHR23416:SF23">
    <property type="entry name" value="ACETYLTRANSFERASE C18B11.09C-RELATED"/>
    <property type="match status" value="1"/>
</dbReference>
<reference evidence="3" key="2">
    <citation type="submission" date="2023-07" db="EMBL/GenBank/DDBJ databases">
        <authorList>
            <person name="Bai X.-H."/>
            <person name="Wang H.-H."/>
            <person name="Wang J."/>
            <person name="Ma M.-Y."/>
            <person name="Hu H.-H."/>
            <person name="Song Z.-L."/>
            <person name="Ma H.-G."/>
            <person name="Fan Y."/>
            <person name="Du C.-Y."/>
            <person name="Xu J.-C."/>
        </authorList>
    </citation>
    <scope>NUCLEOTIDE SEQUENCE</scope>
    <source>
        <strain evidence="3">CZ1</strain>
    </source>
</reference>
<dbReference type="Gene3D" id="2.160.10.10">
    <property type="entry name" value="Hexapeptide repeat proteins"/>
    <property type="match status" value="1"/>
</dbReference>
<organism evidence="3">
    <name type="scientific">Leptolyngbya boryana CZ1</name>
    <dbReference type="NCBI Taxonomy" id="3060204"/>
    <lineage>
        <taxon>Bacteria</taxon>
        <taxon>Bacillati</taxon>
        <taxon>Cyanobacteriota</taxon>
        <taxon>Cyanophyceae</taxon>
        <taxon>Leptolyngbyales</taxon>
        <taxon>Leptolyngbyaceae</taxon>
        <taxon>Leptolyngbya group</taxon>
        <taxon>Leptolyngbya</taxon>
    </lineage>
</organism>
<dbReference type="GO" id="GO:0008374">
    <property type="term" value="F:O-acyltransferase activity"/>
    <property type="evidence" value="ECO:0007669"/>
    <property type="project" value="TreeGrafter"/>
</dbReference>
<dbReference type="InterPro" id="IPR051159">
    <property type="entry name" value="Hexapeptide_acetyltransf"/>
</dbReference>
<dbReference type="EMBL" id="CP130144">
    <property type="protein sequence ID" value="WNZ44012.1"/>
    <property type="molecule type" value="Genomic_DNA"/>
</dbReference>
<proteinExistence type="inferred from homology"/>
<comment type="similarity">
    <text evidence="1">Belongs to the transferase hexapeptide repeat family.</text>
</comment>
<dbReference type="GO" id="GO:0031470">
    <property type="term" value="C:carboxysome"/>
    <property type="evidence" value="ECO:0007669"/>
    <property type="project" value="UniProtKB-ARBA"/>
</dbReference>
<dbReference type="PANTHER" id="PTHR23416">
    <property type="entry name" value="SIALIC ACID SYNTHASE-RELATED"/>
    <property type="match status" value="1"/>
</dbReference>
<dbReference type="RefSeq" id="WP_316426196.1">
    <property type="nucleotide sequence ID" value="NZ_CP130144.1"/>
</dbReference>
<evidence type="ECO:0000256" key="1">
    <source>
        <dbReference type="ARBA" id="ARBA00007274"/>
    </source>
</evidence>